<sequence length="57" mass="6481">LMAFEIGGCLRTLGFLWLFALGEARIRTYYIGIVEENWDYAPSGKNLITGQNLLEDK</sequence>
<evidence type="ECO:0000313" key="1">
    <source>
        <dbReference type="Ensembl" id="ENSAOWP00000015896.1"/>
    </source>
</evidence>
<dbReference type="InterPro" id="IPR008972">
    <property type="entry name" value="Cupredoxin"/>
</dbReference>
<accession>A0A8B9PR67</accession>
<dbReference type="Gene3D" id="2.60.40.420">
    <property type="entry name" value="Cupredoxins - blue copper proteins"/>
    <property type="match status" value="1"/>
</dbReference>
<reference evidence="1" key="2">
    <citation type="submission" date="2025-09" db="UniProtKB">
        <authorList>
            <consortium name="Ensembl"/>
        </authorList>
    </citation>
    <scope>IDENTIFICATION</scope>
</reference>
<keyword evidence="2" id="KW-1185">Reference proteome</keyword>
<proteinExistence type="predicted"/>
<evidence type="ECO:0000313" key="2">
    <source>
        <dbReference type="Proteomes" id="UP000694424"/>
    </source>
</evidence>
<protein>
    <submittedName>
        <fullName evidence="1">Uncharacterized protein</fullName>
    </submittedName>
</protein>
<organism evidence="1 2">
    <name type="scientific">Apteryx owenii</name>
    <name type="common">Little spotted kiwi</name>
    <dbReference type="NCBI Taxonomy" id="8824"/>
    <lineage>
        <taxon>Eukaryota</taxon>
        <taxon>Metazoa</taxon>
        <taxon>Chordata</taxon>
        <taxon>Craniata</taxon>
        <taxon>Vertebrata</taxon>
        <taxon>Euteleostomi</taxon>
        <taxon>Archelosauria</taxon>
        <taxon>Archosauria</taxon>
        <taxon>Dinosauria</taxon>
        <taxon>Saurischia</taxon>
        <taxon>Theropoda</taxon>
        <taxon>Coelurosauria</taxon>
        <taxon>Aves</taxon>
        <taxon>Palaeognathae</taxon>
        <taxon>Apterygiformes</taxon>
        <taxon>Apterygidae</taxon>
        <taxon>Apteryx</taxon>
    </lineage>
</organism>
<reference evidence="1" key="1">
    <citation type="submission" date="2025-08" db="UniProtKB">
        <authorList>
            <consortium name="Ensembl"/>
        </authorList>
    </citation>
    <scope>IDENTIFICATION</scope>
</reference>
<dbReference type="AlphaFoldDB" id="A0A8B9PR67"/>
<name>A0A8B9PR67_APTOW</name>
<dbReference type="Ensembl" id="ENSAOWT00000018051.1">
    <property type="protein sequence ID" value="ENSAOWP00000015896.1"/>
    <property type="gene ID" value="ENSAOWG00000010826.1"/>
</dbReference>
<dbReference type="Proteomes" id="UP000694424">
    <property type="component" value="Unplaced"/>
</dbReference>